<evidence type="ECO:0000256" key="8">
    <source>
        <dbReference type="ARBA" id="ARBA00042026"/>
    </source>
</evidence>
<dbReference type="Pfam" id="PF00106">
    <property type="entry name" value="adh_short"/>
    <property type="match status" value="1"/>
</dbReference>
<comment type="catalytic activity">
    <reaction evidence="13">
        <text>15-oxo-(5S,6R)-dihydroxy-(7E,9E,11Z)-eicosatrienoate + NADH + H(+) = (5S,6R,15S)-trihydroxy-(7E,9E,11Z)-eicosatrienoate + NAD(+)</text>
        <dbReference type="Rhea" id="RHEA:41596"/>
        <dbReference type="ChEBI" id="CHEBI:15378"/>
        <dbReference type="ChEBI" id="CHEBI:57540"/>
        <dbReference type="ChEBI" id="CHEBI:57945"/>
        <dbReference type="ChEBI" id="CHEBI:78325"/>
        <dbReference type="ChEBI" id="CHEBI:78329"/>
    </reaction>
    <physiologicalReaction direction="left-to-right" evidence="13">
        <dbReference type="Rhea" id="RHEA:41597"/>
    </physiologicalReaction>
</comment>
<evidence type="ECO:0000256" key="12">
    <source>
        <dbReference type="ARBA" id="ARBA00048008"/>
    </source>
</evidence>
<dbReference type="GeneTree" id="ENSGT00940000154593"/>
<evidence type="ECO:0000256" key="2">
    <source>
        <dbReference type="ARBA" id="ARBA00022501"/>
    </source>
</evidence>
<dbReference type="AlphaFoldDB" id="A0AAY4EGA6"/>
<comment type="catalytic activity">
    <reaction evidence="11">
        <text>resolvin D1 + NAD(+) = 8-oxoresolvin D1 + NADH + H(+)</text>
        <dbReference type="Rhea" id="RHEA:50124"/>
        <dbReference type="ChEBI" id="CHEBI:15378"/>
        <dbReference type="ChEBI" id="CHEBI:57540"/>
        <dbReference type="ChEBI" id="CHEBI:57945"/>
        <dbReference type="ChEBI" id="CHEBI:132079"/>
        <dbReference type="ChEBI" id="CHEBI:132080"/>
    </reaction>
    <physiologicalReaction direction="left-to-right" evidence="11">
        <dbReference type="Rhea" id="RHEA:50125"/>
    </physiologicalReaction>
</comment>
<comment type="catalytic activity">
    <reaction evidence="18">
        <text>prostaglandin A1 + NAD(+) = 15-oxo-prostaglandin A1 + NADH + H(+)</text>
        <dbReference type="Rhea" id="RHEA:41263"/>
        <dbReference type="ChEBI" id="CHEBI:15378"/>
        <dbReference type="ChEBI" id="CHEBI:57398"/>
        <dbReference type="ChEBI" id="CHEBI:57540"/>
        <dbReference type="ChEBI" id="CHEBI:57945"/>
        <dbReference type="ChEBI" id="CHEBI:85072"/>
    </reaction>
    <physiologicalReaction direction="left-to-right" evidence="18">
        <dbReference type="Rhea" id="RHEA:41264"/>
    </physiologicalReaction>
</comment>
<dbReference type="FunFam" id="3.40.50.720:FF:000149">
    <property type="entry name" value="15-hydroxyprostaglandin dehydrogenase [NAD(+)]"/>
    <property type="match status" value="1"/>
</dbReference>
<dbReference type="GO" id="GO:0047034">
    <property type="term" value="F:15-hydroxyicosatetraenoate dehydrogenase activity"/>
    <property type="evidence" value="ECO:0007669"/>
    <property type="project" value="UniProtKB-EC"/>
</dbReference>
<evidence type="ECO:0000256" key="5">
    <source>
        <dbReference type="ARBA" id="ARBA00039060"/>
    </source>
</evidence>
<evidence type="ECO:0000256" key="17">
    <source>
        <dbReference type="ARBA" id="ARBA00048535"/>
    </source>
</evidence>
<comment type="catalytic activity">
    <reaction evidence="12">
        <text>14-hydroxy-(4Z,7Z,10Z,12E,16Z,19Z)-docosahexaenoate + NAD(+) = 14-oxo-(4Z,7Z,10Z,12E,16Z,19Z)-docosahexaenoate + NADH + H(+)</text>
        <dbReference type="Rhea" id="RHEA:48952"/>
        <dbReference type="ChEBI" id="CHEBI:15378"/>
        <dbReference type="ChEBI" id="CHEBI:57540"/>
        <dbReference type="ChEBI" id="CHEBI:57945"/>
        <dbReference type="ChEBI" id="CHEBI:90866"/>
        <dbReference type="ChEBI" id="CHEBI:90867"/>
    </reaction>
    <physiologicalReaction direction="left-to-right" evidence="12">
        <dbReference type="Rhea" id="RHEA:48953"/>
    </physiologicalReaction>
</comment>
<dbReference type="EC" id="1.1.1.232" evidence="5"/>
<evidence type="ECO:0000256" key="21">
    <source>
        <dbReference type="ARBA" id="ARBA00049151"/>
    </source>
</evidence>
<evidence type="ECO:0000256" key="14">
    <source>
        <dbReference type="ARBA" id="ARBA00048144"/>
    </source>
</evidence>
<comment type="catalytic activity">
    <reaction evidence="16">
        <text>resolvin D2 + NAD(+) = 7-oxoresolvin D2 + NADH + H(+)</text>
        <dbReference type="Rhea" id="RHEA:53584"/>
        <dbReference type="ChEBI" id="CHEBI:15378"/>
        <dbReference type="ChEBI" id="CHEBI:57540"/>
        <dbReference type="ChEBI" id="CHEBI:57945"/>
        <dbReference type="ChEBI" id="CHEBI:133367"/>
        <dbReference type="ChEBI" id="CHEBI:137497"/>
    </reaction>
    <physiologicalReaction direction="left-to-right" evidence="16">
        <dbReference type="Rhea" id="RHEA:53585"/>
    </physiologicalReaction>
</comment>
<gene>
    <name evidence="24" type="primary">LOC114791967</name>
</gene>
<keyword evidence="2" id="KW-0644">Prostaglandin metabolism</keyword>
<comment type="catalytic activity">
    <reaction evidence="14">
        <text>(11R)-hydroxy-(5Z,8Z,12E,14Z)-eicosatetraenoate + NAD(+) = 11-oxo-(5Z,8Z,12E,14Z)-eicosatetraenoate + NADH + H(+)</text>
        <dbReference type="Rhea" id="RHEA:48640"/>
        <dbReference type="ChEBI" id="CHEBI:15378"/>
        <dbReference type="ChEBI" id="CHEBI:57540"/>
        <dbReference type="ChEBI" id="CHEBI:57945"/>
        <dbReference type="ChEBI" id="CHEBI:78836"/>
        <dbReference type="ChEBI" id="CHEBI:90697"/>
    </reaction>
    <physiologicalReaction direction="left-to-right" evidence="14">
        <dbReference type="Rhea" id="RHEA:48641"/>
    </physiologicalReaction>
</comment>
<comment type="function">
    <text evidence="9">Catalyzes the NAD-dependent dehydrogenation (oxidation) of a broad array of hydroxylated polyunsaturated fatty acids (mainly eicosanoids and docosanoids, including prostaglandins, lipoxins and resolvins), yielding their corresponding keto (oxo) metabolites. Decreases the levels of the pro-proliferative prostaglandins such as prostaglandin E2 (whose activity is increased in cancer because of an increase in the expression of cyclooxygenase 2) and generates oxo-fatty acid products that can profoundly influence cell function by abrogating pro-inflammatory cytokine expression. Converts resolvins E1, D1 and D2 to their oxo products, which represents a mode of resolvin inactivation. Resolvin E1 plays important roles during the resolution phase of acute inflammation, while resolvins D1 and D2 have a unique role in obesity-induced adipose inflammation.</text>
</comment>
<organism evidence="24 25">
    <name type="scientific">Denticeps clupeoides</name>
    <name type="common">denticle herring</name>
    <dbReference type="NCBI Taxonomy" id="299321"/>
    <lineage>
        <taxon>Eukaryota</taxon>
        <taxon>Metazoa</taxon>
        <taxon>Chordata</taxon>
        <taxon>Craniata</taxon>
        <taxon>Vertebrata</taxon>
        <taxon>Euteleostomi</taxon>
        <taxon>Actinopterygii</taxon>
        <taxon>Neopterygii</taxon>
        <taxon>Teleostei</taxon>
        <taxon>Clupei</taxon>
        <taxon>Clupeiformes</taxon>
        <taxon>Denticipitoidei</taxon>
        <taxon>Denticipitidae</taxon>
        <taxon>Denticeps</taxon>
    </lineage>
</organism>
<comment type="catalytic activity">
    <reaction evidence="19">
        <text>prostaglandin E2 + NAD(+) = 15-oxoprostaglandin E2 + NADH + H(+)</text>
        <dbReference type="Rhea" id="RHEA:11876"/>
        <dbReference type="ChEBI" id="CHEBI:15378"/>
        <dbReference type="ChEBI" id="CHEBI:57400"/>
        <dbReference type="ChEBI" id="CHEBI:57540"/>
        <dbReference type="ChEBI" id="CHEBI:57945"/>
        <dbReference type="ChEBI" id="CHEBI:606564"/>
        <dbReference type="EC" id="1.1.1.141"/>
    </reaction>
    <physiologicalReaction direction="left-to-right" evidence="19">
        <dbReference type="Rhea" id="RHEA:11877"/>
    </physiologicalReaction>
</comment>
<evidence type="ECO:0000256" key="9">
    <source>
        <dbReference type="ARBA" id="ARBA00045705"/>
    </source>
</evidence>
<dbReference type="SUPFAM" id="SSF51735">
    <property type="entry name" value="NAD(P)-binding Rossmann-fold domains"/>
    <property type="match status" value="1"/>
</dbReference>
<evidence type="ECO:0000256" key="18">
    <source>
        <dbReference type="ARBA" id="ARBA00048611"/>
    </source>
</evidence>
<evidence type="ECO:0000256" key="22">
    <source>
        <dbReference type="ARBA" id="ARBA00049188"/>
    </source>
</evidence>
<comment type="catalytic activity">
    <reaction evidence="21">
        <text>(15S)-hydroxy-(5Z,8Z,11Z,13E)-eicosatetraenoate + NAD(+) = 15-oxo-(5Z,8Z,11Z,13E)-eicosatetraenoate + NADH + H(+)</text>
        <dbReference type="Rhea" id="RHEA:23260"/>
        <dbReference type="ChEBI" id="CHEBI:15378"/>
        <dbReference type="ChEBI" id="CHEBI:57409"/>
        <dbReference type="ChEBI" id="CHEBI:57410"/>
        <dbReference type="ChEBI" id="CHEBI:57540"/>
        <dbReference type="ChEBI" id="CHEBI:57945"/>
        <dbReference type="EC" id="1.1.1.232"/>
    </reaction>
    <physiologicalReaction direction="left-to-right" evidence="21">
        <dbReference type="Rhea" id="RHEA:23261"/>
    </physiologicalReaction>
</comment>
<dbReference type="GeneID" id="114791967"/>
<keyword evidence="25" id="KW-1185">Reference proteome</keyword>
<evidence type="ECO:0000256" key="3">
    <source>
        <dbReference type="ARBA" id="ARBA00023002"/>
    </source>
</evidence>
<dbReference type="EC" id="1.1.1.141" evidence="4"/>
<evidence type="ECO:0000313" key="25">
    <source>
        <dbReference type="Proteomes" id="UP000694580"/>
    </source>
</evidence>
<dbReference type="InterPro" id="IPR020904">
    <property type="entry name" value="Sc_DH/Rdtase_CS"/>
</dbReference>
<evidence type="ECO:0000256" key="4">
    <source>
        <dbReference type="ARBA" id="ARBA00038968"/>
    </source>
</evidence>
<evidence type="ECO:0000256" key="13">
    <source>
        <dbReference type="ARBA" id="ARBA00048140"/>
    </source>
</evidence>
<evidence type="ECO:0000313" key="24">
    <source>
        <dbReference type="Ensembl" id="ENSDCDP00010056667.1"/>
    </source>
</evidence>
<comment type="catalytic activity">
    <reaction evidence="10">
        <text>prostaglandin E1 + NAD(+) = 15-oxoprostaglandin E1 + NADH + H(+)</text>
        <dbReference type="Rhea" id="RHEA:16477"/>
        <dbReference type="ChEBI" id="CHEBI:15378"/>
        <dbReference type="ChEBI" id="CHEBI:57397"/>
        <dbReference type="ChEBI" id="CHEBI:57401"/>
        <dbReference type="ChEBI" id="CHEBI:57540"/>
        <dbReference type="ChEBI" id="CHEBI:57945"/>
    </reaction>
    <physiologicalReaction direction="left-to-right" evidence="10">
        <dbReference type="Rhea" id="RHEA:16478"/>
    </physiologicalReaction>
</comment>
<reference evidence="24" key="2">
    <citation type="submission" date="2025-08" db="UniProtKB">
        <authorList>
            <consortium name="Ensembl"/>
        </authorList>
    </citation>
    <scope>IDENTIFICATION</scope>
</reference>
<dbReference type="PANTHER" id="PTHR44229">
    <property type="entry name" value="15-HYDROXYPROSTAGLANDIN DEHYDROGENASE [NAD(+)]"/>
    <property type="match status" value="1"/>
</dbReference>
<evidence type="ECO:0000256" key="6">
    <source>
        <dbReference type="ARBA" id="ARBA00040276"/>
    </source>
</evidence>
<evidence type="ECO:0000256" key="23">
    <source>
        <dbReference type="RuleBase" id="RU000363"/>
    </source>
</evidence>
<sequence>MALDGKVAVVTGAAQGLGKAFAEILLQNGAKVALLDVNEKEGKSTKAAFEAEFGASRTLFHVCDVSSEEVFKDAFQKTVQHFGRVDIFCNNAGITNEVSWEKTIEINLKGVVRGTYMALEHMKTENGGGGGVIINVASMAGVVHLAGAPIYTATKHAVVGFSRAMAEFSAAAGYGVRICMLCPAFVRTDILNALKEKDKLGEFFRLKHLTENLLDVAGLMETSDVAKVFLQMLLDDSKNGAALLVTPRGAAYVDFPAANEIPCSPL</sequence>
<dbReference type="GO" id="GO:0005737">
    <property type="term" value="C:cytoplasm"/>
    <property type="evidence" value="ECO:0007669"/>
    <property type="project" value="TreeGrafter"/>
</dbReference>
<reference evidence="24 25" key="1">
    <citation type="submission" date="2020-06" db="EMBL/GenBank/DDBJ databases">
        <authorList>
            <consortium name="Wellcome Sanger Institute Data Sharing"/>
        </authorList>
    </citation>
    <scope>NUCLEOTIDE SEQUENCE [LARGE SCALE GENOMIC DNA]</scope>
</reference>
<comment type="catalytic activity">
    <reaction evidence="17">
        <text>lipoxin A4 + NAD(+) = 15-oxo-(5S,6R)-dihydroxy-(7E,9E,11Z,13E)-eicosatetraenoate + NADH + H(+)</text>
        <dbReference type="Rhea" id="RHEA:41572"/>
        <dbReference type="ChEBI" id="CHEBI:15378"/>
        <dbReference type="ChEBI" id="CHEBI:57540"/>
        <dbReference type="ChEBI" id="CHEBI:57945"/>
        <dbReference type="ChEBI" id="CHEBI:67026"/>
        <dbReference type="ChEBI" id="CHEBI:78311"/>
    </reaction>
    <physiologicalReaction direction="left-to-right" evidence="17">
        <dbReference type="Rhea" id="RHEA:41573"/>
    </physiologicalReaction>
</comment>
<dbReference type="RefSeq" id="XP_028838419.1">
    <property type="nucleotide sequence ID" value="XM_028982586.1"/>
</dbReference>
<keyword evidence="2" id="KW-0443">Lipid metabolism</keyword>
<dbReference type="GO" id="GO:0016404">
    <property type="term" value="F:15-hydroxyprostaglandin dehydrogenase (NAD+) activity"/>
    <property type="evidence" value="ECO:0007669"/>
    <property type="project" value="UniProtKB-EC"/>
</dbReference>
<dbReference type="PANTHER" id="PTHR44229:SF5">
    <property type="entry name" value="15-HYDROXYPROSTAGLANDIN DEHYDROGENASE [NAD(+)]"/>
    <property type="match status" value="1"/>
</dbReference>
<evidence type="ECO:0000256" key="10">
    <source>
        <dbReference type="ARBA" id="ARBA00047325"/>
    </source>
</evidence>
<dbReference type="GO" id="GO:0006693">
    <property type="term" value="P:prostaglandin metabolic process"/>
    <property type="evidence" value="ECO:0007669"/>
    <property type="project" value="UniProtKB-KW"/>
</dbReference>
<comment type="similarity">
    <text evidence="1 23">Belongs to the short-chain dehydrogenases/reductases (SDR) family.</text>
</comment>
<keyword evidence="3" id="KW-0560">Oxidoreductase</keyword>
<dbReference type="PROSITE" id="PS00061">
    <property type="entry name" value="ADH_SHORT"/>
    <property type="match status" value="1"/>
</dbReference>
<evidence type="ECO:0000256" key="16">
    <source>
        <dbReference type="ARBA" id="ARBA00048393"/>
    </source>
</evidence>
<keyword evidence="2" id="KW-0276">Fatty acid metabolism</keyword>
<dbReference type="InterPro" id="IPR036291">
    <property type="entry name" value="NAD(P)-bd_dom_sf"/>
</dbReference>
<comment type="catalytic activity">
    <reaction evidence="15">
        <text>resolvin D1 + NAD(+) = 17-oxoresolvin D1 + NADH + H(+)</text>
        <dbReference type="Rhea" id="RHEA:50128"/>
        <dbReference type="ChEBI" id="CHEBI:15378"/>
        <dbReference type="ChEBI" id="CHEBI:57540"/>
        <dbReference type="ChEBI" id="CHEBI:57945"/>
        <dbReference type="ChEBI" id="CHEBI:132079"/>
        <dbReference type="ChEBI" id="CHEBI:132081"/>
    </reaction>
    <physiologicalReaction direction="left-to-right" evidence="15">
        <dbReference type="Rhea" id="RHEA:50129"/>
    </physiologicalReaction>
</comment>
<dbReference type="RefSeq" id="XP_028838420.1">
    <property type="nucleotide sequence ID" value="XM_028982587.1"/>
</dbReference>
<dbReference type="Gene3D" id="3.40.50.720">
    <property type="entry name" value="NAD(P)-binding Rossmann-like Domain"/>
    <property type="match status" value="1"/>
</dbReference>
<proteinExistence type="inferred from homology"/>
<comment type="catalytic activity">
    <reaction evidence="22">
        <text>resolvin E1 + NAD(+) = 18-oxo-resolvin E1 + NADH + H(+)</text>
        <dbReference type="Rhea" id="RHEA:49244"/>
        <dbReference type="ChEBI" id="CHEBI:15378"/>
        <dbReference type="ChEBI" id="CHEBI:57540"/>
        <dbReference type="ChEBI" id="CHEBI:57945"/>
        <dbReference type="ChEBI" id="CHEBI:91000"/>
        <dbReference type="ChEBI" id="CHEBI:91001"/>
    </reaction>
    <physiologicalReaction direction="left-to-right" evidence="22">
        <dbReference type="Rhea" id="RHEA:49245"/>
    </physiologicalReaction>
</comment>
<evidence type="ECO:0000256" key="1">
    <source>
        <dbReference type="ARBA" id="ARBA00006484"/>
    </source>
</evidence>
<comment type="catalytic activity">
    <reaction evidence="20">
        <text>resolvin D2 + NAD(+) = 16-oxoresolvin D2 + NADH + H(+)</text>
        <dbReference type="Rhea" id="RHEA:53588"/>
        <dbReference type="ChEBI" id="CHEBI:15378"/>
        <dbReference type="ChEBI" id="CHEBI:57540"/>
        <dbReference type="ChEBI" id="CHEBI:57945"/>
        <dbReference type="ChEBI" id="CHEBI:133367"/>
        <dbReference type="ChEBI" id="CHEBI:137498"/>
    </reaction>
    <physiologicalReaction direction="left-to-right" evidence="20">
        <dbReference type="Rhea" id="RHEA:53589"/>
    </physiologicalReaction>
</comment>
<evidence type="ECO:0000256" key="11">
    <source>
        <dbReference type="ARBA" id="ARBA00047672"/>
    </source>
</evidence>
<evidence type="ECO:0000256" key="19">
    <source>
        <dbReference type="ARBA" id="ARBA00048739"/>
    </source>
</evidence>
<reference evidence="24" key="3">
    <citation type="submission" date="2025-09" db="UniProtKB">
        <authorList>
            <consortium name="Ensembl"/>
        </authorList>
    </citation>
    <scope>IDENTIFICATION</scope>
</reference>
<dbReference type="Ensembl" id="ENSDCDT00010067317.1">
    <property type="protein sequence ID" value="ENSDCDP00010056667.1"/>
    <property type="gene ID" value="ENSDCDG00010032264.1"/>
</dbReference>
<evidence type="ECO:0000256" key="20">
    <source>
        <dbReference type="ARBA" id="ARBA00048921"/>
    </source>
</evidence>
<accession>A0AAY4EGA6</accession>
<protein>
    <recommendedName>
        <fullName evidence="6">15-hydroxyprostaglandin dehydrogenase [NAD(+)]</fullName>
        <ecNumber evidence="4">1.1.1.141</ecNumber>
        <ecNumber evidence="5">1.1.1.232</ecNumber>
    </recommendedName>
    <alternativeName>
        <fullName evidence="8">Eicosanoid/docosanoid dehydrogenase [NAD(+)]</fullName>
    </alternativeName>
    <alternativeName>
        <fullName evidence="7">Prostaglandin dehydrogenase 1</fullName>
    </alternativeName>
</protein>
<evidence type="ECO:0000256" key="7">
    <source>
        <dbReference type="ARBA" id="ARBA00041812"/>
    </source>
</evidence>
<evidence type="ECO:0000256" key="15">
    <source>
        <dbReference type="ARBA" id="ARBA00048170"/>
    </source>
</evidence>
<dbReference type="PRINTS" id="PR00080">
    <property type="entry name" value="SDRFAMILY"/>
</dbReference>
<name>A0AAY4EGA6_9TELE</name>
<dbReference type="PRINTS" id="PR00081">
    <property type="entry name" value="GDHRDH"/>
</dbReference>
<dbReference type="Proteomes" id="UP000694580">
    <property type="component" value="Chromosome 6"/>
</dbReference>
<dbReference type="InterPro" id="IPR002347">
    <property type="entry name" value="SDR_fam"/>
</dbReference>